<accession>A0ABR7SAX1</accession>
<dbReference type="RefSeq" id="WP_187812269.1">
    <property type="nucleotide sequence ID" value="NZ_JACTVJ010000003.1"/>
</dbReference>
<dbReference type="SUPFAM" id="SSF140453">
    <property type="entry name" value="EsxAB dimer-like"/>
    <property type="match status" value="1"/>
</dbReference>
<keyword evidence="3" id="KW-1185">Reference proteome</keyword>
<keyword evidence="1" id="KW-0175">Coiled coil</keyword>
<dbReference type="InterPro" id="IPR036689">
    <property type="entry name" value="ESAT-6-like_sf"/>
</dbReference>
<evidence type="ECO:0000313" key="3">
    <source>
        <dbReference type="Proteomes" id="UP000642284"/>
    </source>
</evidence>
<feature type="coiled-coil region" evidence="1">
    <location>
        <begin position="5"/>
        <end position="43"/>
    </location>
</feature>
<evidence type="ECO:0000256" key="1">
    <source>
        <dbReference type="SAM" id="Coils"/>
    </source>
</evidence>
<sequence>MSGGRKLSEEQLQGLEKEIVRGNDNLQSAVRNLHQILDTMEGRWKGIAAGRFDAKQREINERINRINKTLNKYLDAAQMMRSDKDDLEISLEAELGKIDPEVGSQKSAFSSYS</sequence>
<dbReference type="Pfam" id="PF06013">
    <property type="entry name" value="WXG100"/>
    <property type="match status" value="1"/>
</dbReference>
<dbReference type="InterPro" id="IPR010310">
    <property type="entry name" value="T7SS_ESAT-6-like"/>
</dbReference>
<name>A0ABR7SAX1_9ACTN</name>
<dbReference type="Proteomes" id="UP000642284">
    <property type="component" value="Unassembled WGS sequence"/>
</dbReference>
<comment type="caution">
    <text evidence="2">The sequence shown here is derived from an EMBL/GenBank/DDBJ whole genome shotgun (WGS) entry which is preliminary data.</text>
</comment>
<evidence type="ECO:0000313" key="2">
    <source>
        <dbReference type="EMBL" id="MBC9711762.1"/>
    </source>
</evidence>
<gene>
    <name evidence="2" type="ORF">H9Y04_04160</name>
</gene>
<proteinExistence type="predicted"/>
<protein>
    <submittedName>
        <fullName evidence="2">WXG100 family type VII secretion target</fullName>
    </submittedName>
</protein>
<dbReference type="EMBL" id="JACTVJ010000003">
    <property type="protein sequence ID" value="MBC9711762.1"/>
    <property type="molecule type" value="Genomic_DNA"/>
</dbReference>
<dbReference type="Gene3D" id="1.10.287.1060">
    <property type="entry name" value="ESAT-6-like"/>
    <property type="match status" value="1"/>
</dbReference>
<organism evidence="2 3">
    <name type="scientific">Streptomyces polyasparticus</name>
    <dbReference type="NCBI Taxonomy" id="2767826"/>
    <lineage>
        <taxon>Bacteria</taxon>
        <taxon>Bacillati</taxon>
        <taxon>Actinomycetota</taxon>
        <taxon>Actinomycetes</taxon>
        <taxon>Kitasatosporales</taxon>
        <taxon>Streptomycetaceae</taxon>
        <taxon>Streptomyces</taxon>
    </lineage>
</organism>
<reference evidence="2 3" key="1">
    <citation type="submission" date="2020-08" db="EMBL/GenBank/DDBJ databases">
        <title>Genemic of Streptomyces polyaspartic.</title>
        <authorList>
            <person name="Liu W."/>
        </authorList>
    </citation>
    <scope>NUCLEOTIDE SEQUENCE [LARGE SCALE GENOMIC DNA]</scope>
    <source>
        <strain evidence="2 3">TRM66268-LWL</strain>
    </source>
</reference>